<reference evidence="1" key="2">
    <citation type="submission" date="2021-03" db="EMBL/GenBank/DDBJ databases">
        <authorList>
            <person name="Artuso I."/>
            <person name="Turrini P."/>
            <person name="Pirolo M."/>
            <person name="Lugli G.A."/>
            <person name="Ventura M."/>
            <person name="Visca P."/>
        </authorList>
    </citation>
    <scope>NUCLEOTIDE SEQUENCE</scope>
    <source>
        <strain evidence="1">LMG 26462</strain>
    </source>
</reference>
<dbReference type="RefSeq" id="WP_214389366.1">
    <property type="nucleotide sequence ID" value="NZ_JAFLWW010000003.1"/>
</dbReference>
<dbReference type="SUPFAM" id="SSF54285">
    <property type="entry name" value="MoaD/ThiS"/>
    <property type="match status" value="1"/>
</dbReference>
<proteinExistence type="predicted"/>
<gene>
    <name evidence="1" type="ORF">J1C56_12070</name>
</gene>
<dbReference type="InterPro" id="IPR003749">
    <property type="entry name" value="ThiS/MoaD-like"/>
</dbReference>
<dbReference type="EMBL" id="JAFLWW010000003">
    <property type="protein sequence ID" value="MBT1156328.1"/>
    <property type="molecule type" value="Genomic_DNA"/>
</dbReference>
<keyword evidence="2" id="KW-1185">Reference proteome</keyword>
<sequence length="103" mass="11248">MDNTPSPGARPASSLATIVVRLPGVLVDLFPGAVRRVEVPAATVRDMVDELDRLWPGMRDRICDSRPAIRKHMNVFVEGERATLKTRLRPGVEVFVLTAISGG</sequence>
<dbReference type="InterPro" id="IPR012675">
    <property type="entry name" value="Beta-grasp_dom_sf"/>
</dbReference>
<dbReference type="AlphaFoldDB" id="A0A9X1AAW4"/>
<dbReference type="Proteomes" id="UP001138921">
    <property type="component" value="Unassembled WGS sequence"/>
</dbReference>
<dbReference type="InterPro" id="IPR016155">
    <property type="entry name" value="Mopterin_synth/thiamin_S_b"/>
</dbReference>
<comment type="caution">
    <text evidence="1">The sequence shown here is derived from an EMBL/GenBank/DDBJ whole genome shotgun (WGS) entry which is preliminary data.</text>
</comment>
<dbReference type="CDD" id="cd17040">
    <property type="entry name" value="Ubl_MoaD_like"/>
    <property type="match status" value="1"/>
</dbReference>
<organism evidence="1 2">
    <name type="scientific">Aminobacter anthyllidis</name>
    <dbReference type="NCBI Taxonomy" id="1035067"/>
    <lineage>
        <taxon>Bacteria</taxon>
        <taxon>Pseudomonadati</taxon>
        <taxon>Pseudomonadota</taxon>
        <taxon>Alphaproteobacteria</taxon>
        <taxon>Hyphomicrobiales</taxon>
        <taxon>Phyllobacteriaceae</taxon>
        <taxon>Aminobacter</taxon>
    </lineage>
</organism>
<evidence type="ECO:0000313" key="1">
    <source>
        <dbReference type="EMBL" id="MBT1156328.1"/>
    </source>
</evidence>
<dbReference type="Pfam" id="PF02597">
    <property type="entry name" value="ThiS"/>
    <property type="match status" value="1"/>
</dbReference>
<reference evidence="1" key="1">
    <citation type="journal article" date="2021" name="Microorganisms">
        <title>Phylogenomic Reconstruction and Metabolic Potential of the Genus Aminobacter.</title>
        <authorList>
            <person name="Artuso I."/>
            <person name="Turrini P."/>
            <person name="Pirolo M."/>
            <person name="Lugli G.A."/>
            <person name="Ventura M."/>
            <person name="Visca P."/>
        </authorList>
    </citation>
    <scope>NUCLEOTIDE SEQUENCE</scope>
    <source>
        <strain evidence="1">LMG 26462</strain>
    </source>
</reference>
<dbReference type="Gene3D" id="3.10.20.30">
    <property type="match status" value="1"/>
</dbReference>
<protein>
    <submittedName>
        <fullName evidence="1">MoaD/ThiS family protein</fullName>
    </submittedName>
</protein>
<evidence type="ECO:0000313" key="2">
    <source>
        <dbReference type="Proteomes" id="UP001138921"/>
    </source>
</evidence>
<name>A0A9X1AAW4_9HYPH</name>
<accession>A0A9X1AAW4</accession>